<dbReference type="InterPro" id="IPR000914">
    <property type="entry name" value="SBP_5_dom"/>
</dbReference>
<feature type="domain" description="Solute-binding protein family 5" evidence="2">
    <location>
        <begin position="98"/>
        <end position="482"/>
    </location>
</feature>
<feature type="transmembrane region" description="Helical" evidence="1">
    <location>
        <begin position="662"/>
        <end position="680"/>
    </location>
</feature>
<dbReference type="GO" id="GO:0043190">
    <property type="term" value="C:ATP-binding cassette (ABC) transporter complex"/>
    <property type="evidence" value="ECO:0007669"/>
    <property type="project" value="InterPro"/>
</dbReference>
<dbReference type="Proteomes" id="UP000197156">
    <property type="component" value="Chromosome"/>
</dbReference>
<dbReference type="GO" id="GO:0015833">
    <property type="term" value="P:peptide transport"/>
    <property type="evidence" value="ECO:0007669"/>
    <property type="project" value="TreeGrafter"/>
</dbReference>
<keyword evidence="1" id="KW-0472">Membrane</keyword>
<dbReference type="InterPro" id="IPR030678">
    <property type="entry name" value="Peptide/Ni-bd"/>
</dbReference>
<keyword evidence="4" id="KW-1185">Reference proteome</keyword>
<dbReference type="RefSeq" id="WP_088862629.1">
    <property type="nucleotide sequence ID" value="NZ_CP014854.1"/>
</dbReference>
<dbReference type="EMBL" id="CP014854">
    <property type="protein sequence ID" value="ASI98668.1"/>
    <property type="molecule type" value="Genomic_DNA"/>
</dbReference>
<dbReference type="PANTHER" id="PTHR30290">
    <property type="entry name" value="PERIPLASMIC BINDING COMPONENT OF ABC TRANSPORTER"/>
    <property type="match status" value="1"/>
</dbReference>
<dbReference type="CDD" id="cd08509">
    <property type="entry name" value="PBP2_TmCBP_oligosaccharides_like"/>
    <property type="match status" value="1"/>
</dbReference>
<evidence type="ECO:0000313" key="3">
    <source>
        <dbReference type="EMBL" id="ASI98668.1"/>
    </source>
</evidence>
<dbReference type="GO" id="GO:1904680">
    <property type="term" value="F:peptide transmembrane transporter activity"/>
    <property type="evidence" value="ECO:0007669"/>
    <property type="project" value="TreeGrafter"/>
</dbReference>
<accession>A0A218P161</accession>
<dbReference type="KEGG" id="tce:A3L02_03370"/>
<dbReference type="GeneID" id="33323764"/>
<evidence type="ECO:0000256" key="1">
    <source>
        <dbReference type="SAM" id="Phobius"/>
    </source>
</evidence>
<organism evidence="3 4">
    <name type="scientific">Thermococcus celer Vu 13 = JCM 8558</name>
    <dbReference type="NCBI Taxonomy" id="1293037"/>
    <lineage>
        <taxon>Archaea</taxon>
        <taxon>Methanobacteriati</taxon>
        <taxon>Methanobacteriota</taxon>
        <taxon>Thermococci</taxon>
        <taxon>Thermococcales</taxon>
        <taxon>Thermococcaceae</taxon>
        <taxon>Thermococcus</taxon>
    </lineage>
</organism>
<dbReference type="PANTHER" id="PTHR30290:SF82">
    <property type="entry name" value="ABC-TYPE DIPEPTIDE_OLIGOPEPTIDE TRANSPORT SYSTEM, PERIPLASMIC COMPONENT"/>
    <property type="match status" value="1"/>
</dbReference>
<dbReference type="PIRSF" id="PIRSF002741">
    <property type="entry name" value="MppA"/>
    <property type="match status" value="1"/>
</dbReference>
<reference evidence="3 4" key="1">
    <citation type="submission" date="2016-03" db="EMBL/GenBank/DDBJ databases">
        <title>Complete genome sequence of Thermococcus celer.</title>
        <authorList>
            <person name="Oger P.M."/>
        </authorList>
    </citation>
    <scope>NUCLEOTIDE SEQUENCE [LARGE SCALE GENOMIC DNA]</scope>
    <source>
        <strain evidence="3 4">Vu 13</strain>
    </source>
</reference>
<sequence length="685" mass="77217">MPGKLEKIASFMVIFVLLMGFLATLPQASAQISLPREDTVFVTGAQWAPASTWNLLSPSQTWGTYFTGGFMYLPLFQYIAGLNLWLPIIGKDFTLVNQTSLIVHLRPEAKWSDGTPITAQDVVWTFQMSRELGSGPAAGSEPYIGDVKAIDEHTVEFTIGPEGNLPMFLQYSLQLAPAPKHVYEKAYEKLGSYVINWRNCGNVCNDVVSTDEGDVAMNLPQVVSGPYKLYYFDELRIVYERIDDWWGKEIFGLPAPKYLVHRIYLSNEQALLDLRQGNVDWSGIFIPNVGKFKEVGTFYKSPPYFRPGAFVMLYMNNKNEILSDKNLRKAIAYAIDYQEVLTKAFYGYSEQPSMSLVFTVFPHYRRWLNTTLAKEYWGNPEGKVLTDTEKAKQILQKAGYKDVDGDGFLETPDGKKIELNIIIPTGWTDWMIAADLIASDLQNIGLNVVANPVDYGAYWGYIQGGDYTLALGWTASPSFYHPWDTYRYVLDPRLAPPTGNWEYYNNSQALNLLVNASKAKSEDELMNYYTKIQRLIYEEVPSVPIAYSVQWYAYSERYWKGWPNENNPWWTEVAPYREYSLALWLLFGLSKAGETVKAPEWAKPVDEGGLLIPNTEVFSQISGAFVPTFNVTETMETSTPSETISSPSTTTTTGGGVNSSRFLIGLGIIILLVVAVMVGIRKVLK</sequence>
<dbReference type="Gene3D" id="3.40.190.10">
    <property type="entry name" value="Periplasmic binding protein-like II"/>
    <property type="match status" value="1"/>
</dbReference>
<evidence type="ECO:0000259" key="2">
    <source>
        <dbReference type="Pfam" id="PF00496"/>
    </source>
</evidence>
<keyword evidence="1" id="KW-1133">Transmembrane helix</keyword>
<dbReference type="Pfam" id="PF00496">
    <property type="entry name" value="SBP_bac_5"/>
    <property type="match status" value="1"/>
</dbReference>
<dbReference type="SUPFAM" id="SSF53850">
    <property type="entry name" value="Periplasmic binding protein-like II"/>
    <property type="match status" value="1"/>
</dbReference>
<dbReference type="AlphaFoldDB" id="A0A218P161"/>
<name>A0A218P161_THECE</name>
<protein>
    <submittedName>
        <fullName evidence="3">ABC transporter substrate-binding protein</fullName>
    </submittedName>
</protein>
<evidence type="ECO:0000313" key="4">
    <source>
        <dbReference type="Proteomes" id="UP000197156"/>
    </source>
</evidence>
<dbReference type="OrthoDB" id="37176at2157"/>
<proteinExistence type="predicted"/>
<dbReference type="InterPro" id="IPR039424">
    <property type="entry name" value="SBP_5"/>
</dbReference>
<keyword evidence="1" id="KW-0812">Transmembrane</keyword>
<dbReference type="Gene3D" id="3.90.76.10">
    <property type="entry name" value="Dipeptide-binding Protein, Domain 1"/>
    <property type="match status" value="1"/>
</dbReference>
<dbReference type="Gene3D" id="3.10.105.10">
    <property type="entry name" value="Dipeptide-binding Protein, Domain 3"/>
    <property type="match status" value="1"/>
</dbReference>
<gene>
    <name evidence="3" type="ORF">A3L02_03370</name>
</gene>
<dbReference type="GO" id="GO:0042597">
    <property type="term" value="C:periplasmic space"/>
    <property type="evidence" value="ECO:0007669"/>
    <property type="project" value="UniProtKB-ARBA"/>
</dbReference>